<comment type="caution">
    <text evidence="1">Lacks conserved residue(s) required for the propagation of feature annotation.</text>
</comment>
<evidence type="ECO:0000256" key="1">
    <source>
        <dbReference type="HAMAP-Rule" id="MF_01411"/>
    </source>
</evidence>
<comment type="function">
    <text evidence="1">Involved in the assembly of lipopolysaccharide (LPS) at the surface of the outer membrane.</text>
</comment>
<sequence precursor="true">MQVKTTGGAMVSLAILLSGTAAAAQSGSATPPVATGQAATPESTATPSLLPPIVAPPADVGITAPLSDEEVGFSSDTLDYDSNGDIVTASGDVRMVRAGNRMRADRIVWNRKTGAVRAEGNVAVVNPGGDTVYGDSVDLTDTLKDGVIENLLLVLEDGGRLAAVRGTRVNGVSTLERAAYTPCAVTDAAGCPRTPVWTISAVRVVHDPVKHRISYRDARFKLLGVTVLWLPGFSHPDGQQGGGPGLLVPDFQISRLNGVEFSVPYYIKMAPGRDLTITPHVYSQVLPAVEGQYRELTSNGAYQIGGMLTYGSRSPASLVPTDVDTDRGVRGYIDANGKFQLDPNWSVTGSLRLTSDRTFLRRYDITNDDRLRSVLNVERIDQDSYLSIAGYAVQTLRAGAVQGQQPIAIPAIDYRRRIDDPLLGGKVELQLNSLSLIRTAGQDTQRAFAGARWDLRRLTTLGQEVTLTAYARGDVYHTDNGISTPTVSYRGEDGWQGRAIVAGAVDMRWPFAGTLFGGTQTITPRVQLVATPPLKNSDIPNEDSRAIDLETLNLFAINRFSGYDRFEDGSRAVYGLEWAFDRPRLSVRSVIGQSYRLSKEPTLFPQGTGLTDRFSDIVAQTTIRYGRFAALTQRIRLDKDAFTVRRNEIDATLGGRRTYATVGYFRLNRNVDTAIEDLRDREEIRVGGRVQITRTVSVFGSTVVDLTGPREDPAVISDGYQPVRQRIGILYADECLEVGATYRRDYDIIGSTRRGSTVAVRLALKNLGR</sequence>
<comment type="subunit">
    <text evidence="1">Component of the lipopolysaccharide transport and assembly complex.</text>
</comment>
<keyword evidence="1" id="KW-0998">Cell outer membrane</keyword>
<organism evidence="4 5">
    <name type="scientific">Sphingomonas prati</name>
    <dbReference type="NCBI Taxonomy" id="1843237"/>
    <lineage>
        <taxon>Bacteria</taxon>
        <taxon>Pseudomonadati</taxon>
        <taxon>Pseudomonadota</taxon>
        <taxon>Alphaproteobacteria</taxon>
        <taxon>Sphingomonadales</taxon>
        <taxon>Sphingomonadaceae</taxon>
        <taxon>Sphingomonas</taxon>
    </lineage>
</organism>
<feature type="signal peptide" evidence="1">
    <location>
        <begin position="1"/>
        <end position="23"/>
    </location>
</feature>
<dbReference type="InterPro" id="IPR007543">
    <property type="entry name" value="LptD_C"/>
</dbReference>
<gene>
    <name evidence="1" type="primary">lptD</name>
    <name evidence="4" type="ORF">FHS99_001043</name>
</gene>
<dbReference type="HAMAP" id="MF_01411">
    <property type="entry name" value="LPS_assembly_LptD"/>
    <property type="match status" value="1"/>
</dbReference>
<dbReference type="PANTHER" id="PTHR30189">
    <property type="entry name" value="LPS-ASSEMBLY PROTEIN"/>
    <property type="match status" value="1"/>
</dbReference>
<dbReference type="GO" id="GO:0043165">
    <property type="term" value="P:Gram-negative-bacterium-type cell outer membrane assembly"/>
    <property type="evidence" value="ECO:0007669"/>
    <property type="project" value="UniProtKB-UniRule"/>
</dbReference>
<keyword evidence="5" id="KW-1185">Reference proteome</keyword>
<dbReference type="Gene3D" id="2.60.450.10">
    <property type="entry name" value="Lipopolysaccharide (LPS) transport protein A like domain"/>
    <property type="match status" value="1"/>
</dbReference>
<comment type="similarity">
    <text evidence="1">Belongs to the LptD family.</text>
</comment>
<dbReference type="PANTHER" id="PTHR30189:SF1">
    <property type="entry name" value="LPS-ASSEMBLY PROTEIN LPTD"/>
    <property type="match status" value="1"/>
</dbReference>
<dbReference type="GO" id="GO:0009279">
    <property type="term" value="C:cell outer membrane"/>
    <property type="evidence" value="ECO:0007669"/>
    <property type="project" value="UniProtKB-SubCell"/>
</dbReference>
<evidence type="ECO:0000313" key="4">
    <source>
        <dbReference type="EMBL" id="MBB5728573.1"/>
    </source>
</evidence>
<comment type="caution">
    <text evidence="4">The sequence shown here is derived from an EMBL/GenBank/DDBJ whole genome shotgun (WGS) entry which is preliminary data.</text>
</comment>
<evidence type="ECO:0000256" key="2">
    <source>
        <dbReference type="SAM" id="MobiDB-lite"/>
    </source>
</evidence>
<proteinExistence type="inferred from homology"/>
<dbReference type="InterPro" id="IPR050218">
    <property type="entry name" value="LptD"/>
</dbReference>
<dbReference type="GO" id="GO:0015920">
    <property type="term" value="P:lipopolysaccharide transport"/>
    <property type="evidence" value="ECO:0007669"/>
    <property type="project" value="InterPro"/>
</dbReference>
<reference evidence="4 5" key="1">
    <citation type="submission" date="2020-08" db="EMBL/GenBank/DDBJ databases">
        <title>Genomic Encyclopedia of Type Strains, Phase IV (KMG-IV): sequencing the most valuable type-strain genomes for metagenomic binning, comparative biology and taxonomic classification.</title>
        <authorList>
            <person name="Goeker M."/>
        </authorList>
    </citation>
    <scope>NUCLEOTIDE SEQUENCE [LARGE SCALE GENOMIC DNA]</scope>
    <source>
        <strain evidence="4 5">DSM 103336</strain>
    </source>
</reference>
<protein>
    <recommendedName>
        <fullName evidence="1">LPS-assembly protein LptD</fullName>
    </recommendedName>
</protein>
<dbReference type="AlphaFoldDB" id="A0A7W9BS44"/>
<dbReference type="EMBL" id="JACIJR010000002">
    <property type="protein sequence ID" value="MBB5728573.1"/>
    <property type="molecule type" value="Genomic_DNA"/>
</dbReference>
<dbReference type="Proteomes" id="UP000546701">
    <property type="component" value="Unassembled WGS sequence"/>
</dbReference>
<keyword evidence="1" id="KW-0472">Membrane</keyword>
<name>A0A7W9BS44_9SPHN</name>
<comment type="subcellular location">
    <subcellularLocation>
        <location evidence="1">Cell outer membrane</location>
    </subcellularLocation>
</comment>
<accession>A0A7W9BS44</accession>
<keyword evidence="1" id="KW-0732">Signal</keyword>
<dbReference type="InterPro" id="IPR020889">
    <property type="entry name" value="LipoPS_assembly_LptD"/>
</dbReference>
<feature type="domain" description="LptD C-terminal" evidence="3">
    <location>
        <begin position="329"/>
        <end position="694"/>
    </location>
</feature>
<feature type="chain" id="PRO_5031652970" description="LPS-assembly protein LptD" evidence="1">
    <location>
        <begin position="24"/>
        <end position="769"/>
    </location>
</feature>
<evidence type="ECO:0000313" key="5">
    <source>
        <dbReference type="Proteomes" id="UP000546701"/>
    </source>
</evidence>
<feature type="compositionally biased region" description="Polar residues" evidence="2">
    <location>
        <begin position="37"/>
        <end position="47"/>
    </location>
</feature>
<dbReference type="Pfam" id="PF04453">
    <property type="entry name" value="LptD"/>
    <property type="match status" value="1"/>
</dbReference>
<evidence type="ECO:0000259" key="3">
    <source>
        <dbReference type="Pfam" id="PF04453"/>
    </source>
</evidence>
<dbReference type="GO" id="GO:1990351">
    <property type="term" value="C:transporter complex"/>
    <property type="evidence" value="ECO:0007669"/>
    <property type="project" value="TreeGrafter"/>
</dbReference>
<feature type="region of interest" description="Disordered" evidence="2">
    <location>
        <begin position="26"/>
        <end position="51"/>
    </location>
</feature>